<feature type="compositionally biased region" description="Basic and acidic residues" evidence="7">
    <location>
        <begin position="854"/>
        <end position="868"/>
    </location>
</feature>
<evidence type="ECO:0000259" key="9">
    <source>
        <dbReference type="PROSITE" id="PS50156"/>
    </source>
</evidence>
<keyword evidence="6" id="KW-0325">Glycoprotein</keyword>
<feature type="transmembrane region" description="Helical" evidence="8">
    <location>
        <begin position="421"/>
        <end position="440"/>
    </location>
</feature>
<feature type="transmembrane region" description="Helical" evidence="8">
    <location>
        <begin position="301"/>
        <end position="326"/>
    </location>
</feature>
<dbReference type="WBParaSite" id="ASIM_0001384001-mRNA-1">
    <property type="protein sequence ID" value="ASIM_0001384001-mRNA-1"/>
    <property type="gene ID" value="ASIM_0001384001"/>
</dbReference>
<feature type="region of interest" description="Disordered" evidence="7">
    <location>
        <begin position="1"/>
        <end position="30"/>
    </location>
</feature>
<dbReference type="AlphaFoldDB" id="A0A0M3JZB9"/>
<dbReference type="InterPro" id="IPR003392">
    <property type="entry name" value="PTHD_SSD"/>
</dbReference>
<feature type="transmembrane region" description="Helical" evidence="8">
    <location>
        <begin position="332"/>
        <end position="359"/>
    </location>
</feature>
<dbReference type="PANTHER" id="PTHR10796">
    <property type="entry name" value="PATCHED-RELATED"/>
    <property type="match status" value="1"/>
</dbReference>
<name>A0A0M3JZB9_ANISI</name>
<gene>
    <name evidence="10" type="ORF">ASIM_LOCUS13268</name>
</gene>
<dbReference type="OrthoDB" id="6510177at2759"/>
<keyword evidence="11" id="KW-1185">Reference proteome</keyword>
<reference evidence="10 11" key="2">
    <citation type="submission" date="2018-11" db="EMBL/GenBank/DDBJ databases">
        <authorList>
            <consortium name="Pathogen Informatics"/>
        </authorList>
    </citation>
    <scope>NUCLEOTIDE SEQUENCE [LARGE SCALE GENOMIC DNA]</scope>
</reference>
<feature type="transmembrane region" description="Helical" evidence="8">
    <location>
        <begin position="757"/>
        <end position="783"/>
    </location>
</feature>
<dbReference type="PANTHER" id="PTHR10796:SF97">
    <property type="entry name" value="SSD DOMAIN-CONTAINING PROTEIN"/>
    <property type="match status" value="1"/>
</dbReference>
<dbReference type="Proteomes" id="UP000267096">
    <property type="component" value="Unassembled WGS sequence"/>
</dbReference>
<feature type="compositionally biased region" description="Low complexity" evidence="7">
    <location>
        <begin position="840"/>
        <end position="852"/>
    </location>
</feature>
<keyword evidence="5 8" id="KW-0472">Membrane</keyword>
<dbReference type="GO" id="GO:0030659">
    <property type="term" value="C:cytoplasmic vesicle membrane"/>
    <property type="evidence" value="ECO:0007669"/>
    <property type="project" value="TreeGrafter"/>
</dbReference>
<evidence type="ECO:0000256" key="3">
    <source>
        <dbReference type="ARBA" id="ARBA00022692"/>
    </source>
</evidence>
<feature type="transmembrane region" description="Helical" evidence="8">
    <location>
        <begin position="452"/>
        <end position="473"/>
    </location>
</feature>
<accession>A0A0M3JZB9</accession>
<evidence type="ECO:0000256" key="6">
    <source>
        <dbReference type="ARBA" id="ARBA00023180"/>
    </source>
</evidence>
<evidence type="ECO:0000256" key="7">
    <source>
        <dbReference type="SAM" id="MobiDB-lite"/>
    </source>
</evidence>
<keyword evidence="4 8" id="KW-1133">Transmembrane helix</keyword>
<feature type="region of interest" description="Disordered" evidence="7">
    <location>
        <begin position="824"/>
        <end position="868"/>
    </location>
</feature>
<keyword evidence="3 8" id="KW-0812">Transmembrane</keyword>
<organism evidence="12">
    <name type="scientific">Anisakis simplex</name>
    <name type="common">Herring worm</name>
    <dbReference type="NCBI Taxonomy" id="6269"/>
    <lineage>
        <taxon>Eukaryota</taxon>
        <taxon>Metazoa</taxon>
        <taxon>Ecdysozoa</taxon>
        <taxon>Nematoda</taxon>
        <taxon>Chromadorea</taxon>
        <taxon>Rhabditida</taxon>
        <taxon>Spirurina</taxon>
        <taxon>Ascaridomorpha</taxon>
        <taxon>Ascaridoidea</taxon>
        <taxon>Anisakidae</taxon>
        <taxon>Anisakis</taxon>
        <taxon>Anisakis simplex complex</taxon>
    </lineage>
</organism>
<comment type="similarity">
    <text evidence="2">Belongs to the patched family.</text>
</comment>
<evidence type="ECO:0000313" key="12">
    <source>
        <dbReference type="WBParaSite" id="ASIM_0001384001-mRNA-1"/>
    </source>
</evidence>
<evidence type="ECO:0000256" key="5">
    <source>
        <dbReference type="ARBA" id="ARBA00023136"/>
    </source>
</evidence>
<evidence type="ECO:0000256" key="2">
    <source>
        <dbReference type="ARBA" id="ARBA00005585"/>
    </source>
</evidence>
<evidence type="ECO:0000256" key="4">
    <source>
        <dbReference type="ARBA" id="ARBA00022989"/>
    </source>
</evidence>
<dbReference type="GO" id="GO:0018996">
    <property type="term" value="P:molting cycle, collagen and cuticulin-based cuticle"/>
    <property type="evidence" value="ECO:0007669"/>
    <property type="project" value="TreeGrafter"/>
</dbReference>
<proteinExistence type="inferred from homology"/>
<dbReference type="Pfam" id="PF02460">
    <property type="entry name" value="Patched"/>
    <property type="match status" value="1"/>
</dbReference>
<feature type="transmembrane region" description="Helical" evidence="8">
    <location>
        <begin position="69"/>
        <end position="90"/>
    </location>
</feature>
<dbReference type="InterPro" id="IPR000731">
    <property type="entry name" value="SSD"/>
</dbReference>
<feature type="domain" description="SSD" evidence="9">
    <location>
        <begin position="334"/>
        <end position="472"/>
    </location>
</feature>
<feature type="compositionally biased region" description="Basic and acidic residues" evidence="7">
    <location>
        <begin position="1"/>
        <end position="29"/>
    </location>
</feature>
<comment type="subcellular location">
    <subcellularLocation>
        <location evidence="1">Membrane</location>
        <topology evidence="1">Multi-pass membrane protein</topology>
    </subcellularLocation>
</comment>
<feature type="transmembrane region" description="Helical" evidence="8">
    <location>
        <begin position="789"/>
        <end position="812"/>
    </location>
</feature>
<evidence type="ECO:0000313" key="10">
    <source>
        <dbReference type="EMBL" id="VDK49324.1"/>
    </source>
</evidence>
<dbReference type="PROSITE" id="PS50156">
    <property type="entry name" value="SSD"/>
    <property type="match status" value="1"/>
</dbReference>
<evidence type="ECO:0000256" key="8">
    <source>
        <dbReference type="SAM" id="Phobius"/>
    </source>
</evidence>
<feature type="transmembrane region" description="Helical" evidence="8">
    <location>
        <begin position="704"/>
        <end position="737"/>
    </location>
</feature>
<dbReference type="InterPro" id="IPR051697">
    <property type="entry name" value="Patched_domain-protein"/>
</dbReference>
<evidence type="ECO:0000256" key="1">
    <source>
        <dbReference type="ARBA" id="ARBA00004141"/>
    </source>
</evidence>
<feature type="transmembrane region" description="Helical" evidence="8">
    <location>
        <begin position="366"/>
        <end position="386"/>
    </location>
</feature>
<protein>
    <submittedName>
        <fullName evidence="12">SSD domain-containing protein</fullName>
    </submittedName>
</protein>
<dbReference type="Gene3D" id="1.20.1640.10">
    <property type="entry name" value="Multidrug efflux transporter AcrB transmembrane domain"/>
    <property type="match status" value="2"/>
</dbReference>
<reference evidence="12" key="1">
    <citation type="submission" date="2017-02" db="UniProtKB">
        <authorList>
            <consortium name="WormBaseParasite"/>
        </authorList>
    </citation>
    <scope>IDENTIFICATION</scope>
</reference>
<dbReference type="EMBL" id="UYRR01031351">
    <property type="protein sequence ID" value="VDK49324.1"/>
    <property type="molecule type" value="Genomic_DNA"/>
</dbReference>
<dbReference type="SUPFAM" id="SSF82866">
    <property type="entry name" value="Multidrug efflux transporter AcrB transmembrane domain"/>
    <property type="match status" value="2"/>
</dbReference>
<dbReference type="GO" id="GO:0005886">
    <property type="term" value="C:plasma membrane"/>
    <property type="evidence" value="ECO:0007669"/>
    <property type="project" value="TreeGrafter"/>
</dbReference>
<sequence length="868" mass="99093">MSVRHEIEKRTAEREMQRRNSTRPPDRKSSILVGQRSIEIIEESGDQEPTFVVLIIKVYKKWGYIISNYPWTAIFICIAISLLATVKIFLTPQKNDIVGYTPFEARSRLEYKQYTSFFSHDGLAIATYIFLLAKDGGSMIRSEYLRETIENGFLIQEASLERGEELIDRLQLKYPISSMFGRSFSLQQNFFGVELYNETLPNDAENSKKTVKFFENDTSVIENSSNKTFSDVHITNMKTVKMISLQFRAQHLAVWTDDDVKNWEMRMVDFFQNKYKSDRLEVYVMSKTYIEEEMVEAGVSLLPYLIVGFIIMCCCSIFTVTVRAAYMHQSNIYKIILAVMACITPLMGCSTALAIMFLVGVRFSSILCVIPFLVLSIGVDSSYLMIHEWQRVTKEIRDNKLRKDDCVGHRMSEVLMEVGPAILISAITNILADAVGCWTSSPEIRLLCIGNLFSMFMAFIYQMTFYSGLMAIVGNLEIKAENMERNKMAVTINDIKVNIHRHDQVTGITRLNVNLTVQKLFTHDSPLVKLDDYRVQYQVPSFAMATVFVNTPGDLSKPAHLALMDRMVDDFEHLRGSWGPVGTMYFVRDFTKFENSLEAEPEDYDYNEEQQDSTSTKDTLKFNNADLQEFLAWPDKKNLSRFFFTTGYKGEHLKDWLERGKLLQNWRRVVDKPEYQSFGASVFHEDGVFLDLIDNMPTDTWQSVLGTLICMAAVCFVFLRSVLTVAIATSCVLSICVGESGRDASPQQRLGNCLSSVAFPALQAALSTILCVSSLLLANIYMARVFVKTMALCVFLCNAHGLIFLPAILSMIDRFKTKLETRKGYKNKSAEKHKRKVRPNAAARFRNNNVEANEMDKTKMDRPPLPDL</sequence>
<evidence type="ECO:0000313" key="11">
    <source>
        <dbReference type="Proteomes" id="UP000267096"/>
    </source>
</evidence>
<dbReference type="GO" id="GO:0006897">
    <property type="term" value="P:endocytosis"/>
    <property type="evidence" value="ECO:0007669"/>
    <property type="project" value="TreeGrafter"/>
</dbReference>